<organism evidence="10 11">
    <name type="scientific">Eiseniibacteriota bacterium</name>
    <dbReference type="NCBI Taxonomy" id="2212470"/>
    <lineage>
        <taxon>Bacteria</taxon>
        <taxon>Candidatus Eiseniibacteriota</taxon>
    </lineage>
</organism>
<dbReference type="AlphaFoldDB" id="A0A538SHW8"/>
<dbReference type="InterPro" id="IPR011005">
    <property type="entry name" value="Dihydropteroate_synth-like_sf"/>
</dbReference>
<dbReference type="EC" id="2.5.1.15" evidence="4"/>
<evidence type="ECO:0000256" key="5">
    <source>
        <dbReference type="ARBA" id="ARBA00022679"/>
    </source>
</evidence>
<protein>
    <recommendedName>
        <fullName evidence="4">dihydropteroate synthase</fullName>
        <ecNumber evidence="4">2.5.1.15</ecNumber>
    </recommendedName>
</protein>
<evidence type="ECO:0000256" key="7">
    <source>
        <dbReference type="ARBA" id="ARBA00022842"/>
    </source>
</evidence>
<dbReference type="GO" id="GO:0005829">
    <property type="term" value="C:cytosol"/>
    <property type="evidence" value="ECO:0007669"/>
    <property type="project" value="TreeGrafter"/>
</dbReference>
<evidence type="ECO:0000256" key="6">
    <source>
        <dbReference type="ARBA" id="ARBA00022723"/>
    </source>
</evidence>
<dbReference type="GO" id="GO:0046654">
    <property type="term" value="P:tetrahydrofolate biosynthetic process"/>
    <property type="evidence" value="ECO:0007669"/>
    <property type="project" value="TreeGrafter"/>
</dbReference>
<keyword evidence="5 10" id="KW-0808">Transferase</keyword>
<dbReference type="PANTHER" id="PTHR20941">
    <property type="entry name" value="FOLATE SYNTHESIS PROTEINS"/>
    <property type="match status" value="1"/>
</dbReference>
<dbReference type="InterPro" id="IPR045031">
    <property type="entry name" value="DHP_synth-like"/>
</dbReference>
<dbReference type="NCBIfam" id="TIGR01496">
    <property type="entry name" value="DHPS"/>
    <property type="match status" value="1"/>
</dbReference>
<gene>
    <name evidence="10" type="primary">folP</name>
    <name evidence="10" type="ORF">E6K71_01140</name>
</gene>
<comment type="catalytic activity">
    <reaction evidence="1">
        <text>(7,8-dihydropterin-6-yl)methyl diphosphate + 4-aminobenzoate = 7,8-dihydropteroate + diphosphate</text>
        <dbReference type="Rhea" id="RHEA:19949"/>
        <dbReference type="ChEBI" id="CHEBI:17836"/>
        <dbReference type="ChEBI" id="CHEBI:17839"/>
        <dbReference type="ChEBI" id="CHEBI:33019"/>
        <dbReference type="ChEBI" id="CHEBI:72950"/>
        <dbReference type="EC" id="2.5.1.15"/>
    </reaction>
</comment>
<dbReference type="InterPro" id="IPR000489">
    <property type="entry name" value="Pterin-binding_dom"/>
</dbReference>
<dbReference type="GO" id="GO:0004156">
    <property type="term" value="F:dihydropteroate synthase activity"/>
    <property type="evidence" value="ECO:0007669"/>
    <property type="project" value="UniProtKB-EC"/>
</dbReference>
<sequence>MIFEYRGGAWDLTGRARVVGILNLAPDSFYDGGRYLTREAAVARLEAMASEGADAVDLGAQSTRPGGAAIGAEEEWERLEPVLASTASAASAAARLGLPLSIDTYHAEVARRALEAGVAMVNDVSGLGVDPALAEVVARAKAGLVLMHSLGAPDALHAPREYRDVGEDVRSLLEERLRLAESRGIPRERIALDPGIGFSKRAEQSLEALRGIPRLLTLRRPVYVGLSRKSFLGALGGGEPPEGRLAAGLGATVAAYALGARIFRTHDVRETVSALRLAERLLSPEGVLTA</sequence>
<dbReference type="GO" id="GO:0046872">
    <property type="term" value="F:metal ion binding"/>
    <property type="evidence" value="ECO:0007669"/>
    <property type="project" value="UniProtKB-KW"/>
</dbReference>
<keyword evidence="7" id="KW-0460">Magnesium</keyword>
<dbReference type="Proteomes" id="UP000316292">
    <property type="component" value="Unassembled WGS sequence"/>
</dbReference>
<dbReference type="GO" id="GO:0046656">
    <property type="term" value="P:folic acid biosynthetic process"/>
    <property type="evidence" value="ECO:0007669"/>
    <property type="project" value="UniProtKB-KW"/>
</dbReference>
<evidence type="ECO:0000259" key="9">
    <source>
        <dbReference type="PROSITE" id="PS50972"/>
    </source>
</evidence>
<keyword evidence="6" id="KW-0479">Metal-binding</keyword>
<feature type="domain" description="Pterin-binding" evidence="9">
    <location>
        <begin position="16"/>
        <end position="276"/>
    </location>
</feature>
<comment type="cofactor">
    <cofactor evidence="2">
        <name>Mg(2+)</name>
        <dbReference type="ChEBI" id="CHEBI:18420"/>
    </cofactor>
</comment>
<evidence type="ECO:0000313" key="10">
    <source>
        <dbReference type="EMBL" id="TMQ50972.1"/>
    </source>
</evidence>
<evidence type="ECO:0000256" key="8">
    <source>
        <dbReference type="ARBA" id="ARBA00022909"/>
    </source>
</evidence>
<dbReference type="EMBL" id="VBOR01000025">
    <property type="protein sequence ID" value="TMQ50972.1"/>
    <property type="molecule type" value="Genomic_DNA"/>
</dbReference>
<evidence type="ECO:0000256" key="4">
    <source>
        <dbReference type="ARBA" id="ARBA00012458"/>
    </source>
</evidence>
<evidence type="ECO:0000256" key="1">
    <source>
        <dbReference type="ARBA" id="ARBA00000012"/>
    </source>
</evidence>
<dbReference type="Pfam" id="PF00809">
    <property type="entry name" value="Pterin_bind"/>
    <property type="match status" value="1"/>
</dbReference>
<name>A0A538SHW8_UNCEI</name>
<comment type="pathway">
    <text evidence="3">Cofactor biosynthesis; tetrahydrofolate biosynthesis; 7,8-dihydrofolate from 2-amino-4-hydroxy-6-hydroxymethyl-7,8-dihydropteridine diphosphate and 4-aminobenzoate: step 1/2.</text>
</comment>
<evidence type="ECO:0000256" key="3">
    <source>
        <dbReference type="ARBA" id="ARBA00004763"/>
    </source>
</evidence>
<dbReference type="InterPro" id="IPR006390">
    <property type="entry name" value="DHP_synth_dom"/>
</dbReference>
<evidence type="ECO:0000313" key="11">
    <source>
        <dbReference type="Proteomes" id="UP000316292"/>
    </source>
</evidence>
<keyword evidence="8" id="KW-0289">Folate biosynthesis</keyword>
<accession>A0A538SHW8</accession>
<evidence type="ECO:0000256" key="2">
    <source>
        <dbReference type="ARBA" id="ARBA00001946"/>
    </source>
</evidence>
<dbReference type="PANTHER" id="PTHR20941:SF1">
    <property type="entry name" value="FOLIC ACID SYNTHESIS PROTEIN FOL1"/>
    <property type="match status" value="1"/>
</dbReference>
<dbReference type="PROSITE" id="PS50972">
    <property type="entry name" value="PTERIN_BINDING"/>
    <property type="match status" value="1"/>
</dbReference>
<dbReference type="CDD" id="cd00739">
    <property type="entry name" value="DHPS"/>
    <property type="match status" value="1"/>
</dbReference>
<dbReference type="SUPFAM" id="SSF51717">
    <property type="entry name" value="Dihydropteroate synthetase-like"/>
    <property type="match status" value="1"/>
</dbReference>
<proteinExistence type="predicted"/>
<comment type="caution">
    <text evidence="10">The sequence shown here is derived from an EMBL/GenBank/DDBJ whole genome shotgun (WGS) entry which is preliminary data.</text>
</comment>
<dbReference type="Gene3D" id="3.20.20.20">
    <property type="entry name" value="Dihydropteroate synthase-like"/>
    <property type="match status" value="1"/>
</dbReference>
<reference evidence="10 11" key="1">
    <citation type="journal article" date="2019" name="Nat. Microbiol.">
        <title>Mediterranean grassland soil C-N compound turnover is dependent on rainfall and depth, and is mediated by genomically divergent microorganisms.</title>
        <authorList>
            <person name="Diamond S."/>
            <person name="Andeer P.F."/>
            <person name="Li Z."/>
            <person name="Crits-Christoph A."/>
            <person name="Burstein D."/>
            <person name="Anantharaman K."/>
            <person name="Lane K.R."/>
            <person name="Thomas B.C."/>
            <person name="Pan C."/>
            <person name="Northen T.R."/>
            <person name="Banfield J.F."/>
        </authorList>
    </citation>
    <scope>NUCLEOTIDE SEQUENCE [LARGE SCALE GENOMIC DNA]</scope>
    <source>
        <strain evidence="10">WS_1</strain>
    </source>
</reference>